<feature type="domain" description="PAS" evidence="1">
    <location>
        <begin position="136"/>
        <end position="206"/>
    </location>
</feature>
<dbReference type="Gene3D" id="3.20.20.450">
    <property type="entry name" value="EAL domain"/>
    <property type="match status" value="1"/>
</dbReference>
<dbReference type="InterPro" id="IPR000700">
    <property type="entry name" value="PAS-assoc_C"/>
</dbReference>
<dbReference type="RefSeq" id="WP_074911899.1">
    <property type="nucleotide sequence ID" value="NZ_FOVK01000004.1"/>
</dbReference>
<dbReference type="InterPro" id="IPR035965">
    <property type="entry name" value="PAS-like_dom_sf"/>
</dbReference>
<dbReference type="PROSITE" id="PS50887">
    <property type="entry name" value="GGDEF"/>
    <property type="match status" value="1"/>
</dbReference>
<dbReference type="eggNOG" id="COG5001">
    <property type="taxonomic scope" value="Bacteria"/>
</dbReference>
<dbReference type="Proteomes" id="UP000181899">
    <property type="component" value="Unassembled WGS sequence"/>
</dbReference>
<dbReference type="Pfam" id="PF08448">
    <property type="entry name" value="PAS_4"/>
    <property type="match status" value="1"/>
</dbReference>
<accession>A0A1I5BDK7</accession>
<dbReference type="Gene3D" id="3.30.450.20">
    <property type="entry name" value="PAS domain"/>
    <property type="match status" value="2"/>
</dbReference>
<dbReference type="PROSITE" id="PS50113">
    <property type="entry name" value="PAC"/>
    <property type="match status" value="1"/>
</dbReference>
<gene>
    <name evidence="5" type="ORF">SAMN04488695_104159</name>
</gene>
<dbReference type="InterPro" id="IPR000160">
    <property type="entry name" value="GGDEF_dom"/>
</dbReference>
<evidence type="ECO:0000259" key="4">
    <source>
        <dbReference type="PROSITE" id="PS50887"/>
    </source>
</evidence>
<evidence type="ECO:0000259" key="3">
    <source>
        <dbReference type="PROSITE" id="PS50883"/>
    </source>
</evidence>
<dbReference type="STRING" id="398199.SAMN05421804_10743"/>
<dbReference type="SUPFAM" id="SSF55785">
    <property type="entry name" value="PYP-like sensor domain (PAS domain)"/>
    <property type="match status" value="2"/>
</dbReference>
<evidence type="ECO:0000259" key="2">
    <source>
        <dbReference type="PROSITE" id="PS50113"/>
    </source>
</evidence>
<dbReference type="InterPro" id="IPR035919">
    <property type="entry name" value="EAL_sf"/>
</dbReference>
<keyword evidence="6" id="KW-1185">Reference proteome</keyword>
<dbReference type="InterPro" id="IPR013656">
    <property type="entry name" value="PAS_4"/>
</dbReference>
<proteinExistence type="predicted"/>
<feature type="domain" description="GGDEF" evidence="4">
    <location>
        <begin position="411"/>
        <end position="544"/>
    </location>
</feature>
<dbReference type="InterPro" id="IPR043128">
    <property type="entry name" value="Rev_trsase/Diguanyl_cyclase"/>
</dbReference>
<protein>
    <submittedName>
        <fullName evidence="5">PAS domain S-box-containing protein/diguanylate cyclase (GGDEF) domain-containing protein</fullName>
    </submittedName>
</protein>
<dbReference type="SUPFAM" id="SSF55073">
    <property type="entry name" value="Nucleotide cyclase"/>
    <property type="match status" value="1"/>
</dbReference>
<dbReference type="CDD" id="cd01948">
    <property type="entry name" value="EAL"/>
    <property type="match status" value="1"/>
</dbReference>
<dbReference type="InterPro" id="IPR001610">
    <property type="entry name" value="PAC"/>
</dbReference>
<evidence type="ECO:0000313" key="6">
    <source>
        <dbReference type="Proteomes" id="UP000181899"/>
    </source>
</evidence>
<dbReference type="PROSITE" id="PS50112">
    <property type="entry name" value="PAS"/>
    <property type="match status" value="2"/>
</dbReference>
<reference evidence="5 6" key="1">
    <citation type="submission" date="2016-10" db="EMBL/GenBank/DDBJ databases">
        <authorList>
            <person name="de Groot N.N."/>
        </authorList>
    </citation>
    <scope>NUCLEOTIDE SEQUENCE [LARGE SCALE GENOMIC DNA]</scope>
    <source>
        <strain evidence="5 6">ML2</strain>
    </source>
</reference>
<dbReference type="Pfam" id="PF00563">
    <property type="entry name" value="EAL"/>
    <property type="match status" value="1"/>
</dbReference>
<dbReference type="CDD" id="cd00130">
    <property type="entry name" value="PAS"/>
    <property type="match status" value="2"/>
</dbReference>
<name>A0A1I5BDK7_9CLOT</name>
<dbReference type="Gene3D" id="3.30.70.270">
    <property type="match status" value="1"/>
</dbReference>
<dbReference type="NCBIfam" id="TIGR00229">
    <property type="entry name" value="sensory_box"/>
    <property type="match status" value="2"/>
</dbReference>
<dbReference type="InterPro" id="IPR001633">
    <property type="entry name" value="EAL_dom"/>
</dbReference>
<evidence type="ECO:0000313" key="5">
    <source>
        <dbReference type="EMBL" id="SFN72823.1"/>
    </source>
</evidence>
<sequence length="808" mass="93034">MNEQNLMSLGEFITALQALPYPAALLLEKNKEEVFFLGRNRAFSSYLEIPENQDTRPDPKNCLDVLNIQLEDKSRHPLIHHGGHTFPLRTMTAKGKPMSVTARIIPLRELAGEVLSLLILEDKREQDRLLQKLNKIHLQYDAFFEQSPDIHYLIDTRGYFLEMNLKGAEYFKRTKEEIIGLHYLEVIHELDHRLVNEYFGKVLEKQIAQVELRSVNKTGDVGYLDITAIPVIIEGEVMEVFGVAKDISKRKDMEIELLESEERYRSLFEDNIDAVVTYDLEGNFLHLNKATEELMGYSAEELIGKPFLPFILPEYQQFTLKEFSKVLNGHSIRYETAMFNRKQEVVHLHITVMPLIIGGEMKGIHCIGKDITNRKNMERSLKKVAYQDHLTHLPNQRAMMEDFDRLLEDEARIGVLVLDLDRFKSINDNWGHEVGDELLKAVSQRLLYHVHDHRAKLYRYGGDEYIFLYGFTERSEVESFAENLQSLFKDPFIIHYAEVSVSSSIGISLYPEDGEDLETLLKKSDNAMYYSKKTGRNHATFYGTKGMEREDEALRMELLLKEAMKKEEFSLVYQPQVELLSGKITGVEALLRWHSQELGTVPPNQFIKVAEDSGLIIELGNWVTKKALSDLAKWNQLGYQLEMSVNISTHQFYHPEFLLCLERMIKDEKVPPSQLVLEITESIASHAEVVQKELQKIKELGLKVAIDDFGTGYSSLKYLKDFPIDYLKIDKSFVDGIEEDDKSRDIVSTIITLAHNLGMLTVAEGAETRKQVDFLKMEGCDSVQGYYYGKPMTEASLLDFLTVYEPHN</sequence>
<dbReference type="CDD" id="cd01949">
    <property type="entry name" value="GGDEF"/>
    <property type="match status" value="1"/>
</dbReference>
<dbReference type="InterPro" id="IPR029787">
    <property type="entry name" value="Nucleotide_cyclase"/>
</dbReference>
<dbReference type="SMART" id="SM00052">
    <property type="entry name" value="EAL"/>
    <property type="match status" value="1"/>
</dbReference>
<evidence type="ECO:0000259" key="1">
    <source>
        <dbReference type="PROSITE" id="PS50112"/>
    </source>
</evidence>
<dbReference type="GO" id="GO:0006355">
    <property type="term" value="P:regulation of DNA-templated transcription"/>
    <property type="evidence" value="ECO:0007669"/>
    <property type="project" value="InterPro"/>
</dbReference>
<dbReference type="SMART" id="SM00086">
    <property type="entry name" value="PAC"/>
    <property type="match status" value="2"/>
</dbReference>
<dbReference type="NCBIfam" id="TIGR00254">
    <property type="entry name" value="GGDEF"/>
    <property type="match status" value="1"/>
</dbReference>
<dbReference type="SMART" id="SM00091">
    <property type="entry name" value="PAS"/>
    <property type="match status" value="2"/>
</dbReference>
<feature type="domain" description="PAC" evidence="2">
    <location>
        <begin position="208"/>
        <end position="259"/>
    </location>
</feature>
<dbReference type="PANTHER" id="PTHR44757">
    <property type="entry name" value="DIGUANYLATE CYCLASE DGCP"/>
    <property type="match status" value="1"/>
</dbReference>
<feature type="domain" description="EAL" evidence="3">
    <location>
        <begin position="553"/>
        <end position="805"/>
    </location>
</feature>
<organism evidence="5 6">
    <name type="scientific">Proteiniclasticum ruminis</name>
    <dbReference type="NCBI Taxonomy" id="398199"/>
    <lineage>
        <taxon>Bacteria</taxon>
        <taxon>Bacillati</taxon>
        <taxon>Bacillota</taxon>
        <taxon>Clostridia</taxon>
        <taxon>Eubacteriales</taxon>
        <taxon>Clostridiaceae</taxon>
        <taxon>Proteiniclasticum</taxon>
    </lineage>
</organism>
<dbReference type="AlphaFoldDB" id="A0A1I5BDK7"/>
<dbReference type="SMART" id="SM00267">
    <property type="entry name" value="GGDEF"/>
    <property type="match status" value="1"/>
</dbReference>
<dbReference type="SUPFAM" id="SSF141868">
    <property type="entry name" value="EAL domain-like"/>
    <property type="match status" value="1"/>
</dbReference>
<dbReference type="InterPro" id="IPR052155">
    <property type="entry name" value="Biofilm_reg_signaling"/>
</dbReference>
<dbReference type="Pfam" id="PF00990">
    <property type="entry name" value="GGDEF"/>
    <property type="match status" value="1"/>
</dbReference>
<dbReference type="PANTHER" id="PTHR44757:SF2">
    <property type="entry name" value="BIOFILM ARCHITECTURE MAINTENANCE PROTEIN MBAA"/>
    <property type="match status" value="1"/>
</dbReference>
<dbReference type="PROSITE" id="PS50883">
    <property type="entry name" value="EAL"/>
    <property type="match status" value="1"/>
</dbReference>
<dbReference type="InterPro" id="IPR013767">
    <property type="entry name" value="PAS_fold"/>
</dbReference>
<dbReference type="Pfam" id="PF00989">
    <property type="entry name" value="PAS"/>
    <property type="match status" value="1"/>
</dbReference>
<dbReference type="EMBL" id="FOVK01000004">
    <property type="protein sequence ID" value="SFN72823.1"/>
    <property type="molecule type" value="Genomic_DNA"/>
</dbReference>
<feature type="domain" description="PAS" evidence="1">
    <location>
        <begin position="260"/>
        <end position="330"/>
    </location>
</feature>
<dbReference type="InterPro" id="IPR000014">
    <property type="entry name" value="PAS"/>
</dbReference>